<proteinExistence type="predicted"/>
<keyword evidence="6" id="KW-1185">Reference proteome</keyword>
<dbReference type="PANTHER" id="PTHR46796:SF6">
    <property type="entry name" value="ARAC SUBFAMILY"/>
    <property type="match status" value="1"/>
</dbReference>
<evidence type="ECO:0000256" key="3">
    <source>
        <dbReference type="ARBA" id="ARBA00023163"/>
    </source>
</evidence>
<dbReference type="InterPro" id="IPR018060">
    <property type="entry name" value="HTH_AraC"/>
</dbReference>
<dbReference type="Proteomes" id="UP001249760">
    <property type="component" value="Unassembled WGS sequence"/>
</dbReference>
<dbReference type="Pfam" id="PF12833">
    <property type="entry name" value="HTH_18"/>
    <property type="match status" value="1"/>
</dbReference>
<sequence>MAGERRVHLCEDDVLLADVRCGSTAPGWSPLRPAPVFGLVLLRDGVLRARVDGVEHVLDAGAVYVERLGGEQQFAHPLGPDAYTEIVLSEPRVADLLGGDPTVPEGMVMVTPELALAHRVLLSLARRGGDSFELGEHTVRLAAGILARLAPARVASGRPASAAARRRLVDDARAALAAEPTLGLAALSRAVGASPHHLSRVFTAVTGSTVSAHRERLRLARVLDRLAEGERDLAGLATELGYTDQSHMTRAVRRAAGLPPGRLRALLT</sequence>
<reference evidence="5 6" key="1">
    <citation type="submission" date="2023-05" db="EMBL/GenBank/DDBJ databases">
        <title>Streptomyces fuscus sp. nov., a brown-black pigment producing actinomyces isolated from dry sand of Sea duck farm.</title>
        <authorList>
            <person name="Xie J."/>
            <person name="Shen N."/>
        </authorList>
    </citation>
    <scope>NUCLEOTIDE SEQUENCE [LARGE SCALE GENOMIC DNA]</scope>
    <source>
        <strain evidence="5 6">CGMCC 4.1745</strain>
    </source>
</reference>
<dbReference type="PANTHER" id="PTHR46796">
    <property type="entry name" value="HTH-TYPE TRANSCRIPTIONAL ACTIVATOR RHAS-RELATED"/>
    <property type="match status" value="1"/>
</dbReference>
<keyword evidence="1" id="KW-0805">Transcription regulation</keyword>
<evidence type="ECO:0000313" key="6">
    <source>
        <dbReference type="Proteomes" id="UP001249760"/>
    </source>
</evidence>
<keyword evidence="2" id="KW-0238">DNA-binding</keyword>
<dbReference type="InterPro" id="IPR050204">
    <property type="entry name" value="AraC_XylS_family_regulators"/>
</dbReference>
<evidence type="ECO:0000313" key="5">
    <source>
        <dbReference type="EMBL" id="MDT6986635.1"/>
    </source>
</evidence>
<accession>A0ABU3JXJ6</accession>
<evidence type="ECO:0000256" key="1">
    <source>
        <dbReference type="ARBA" id="ARBA00023015"/>
    </source>
</evidence>
<dbReference type="RefSeq" id="WP_394305099.1">
    <property type="nucleotide sequence ID" value="NZ_JASKMA010000020.1"/>
</dbReference>
<gene>
    <name evidence="5" type="ORF">QNO04_24600</name>
</gene>
<evidence type="ECO:0000256" key="2">
    <source>
        <dbReference type="ARBA" id="ARBA00023125"/>
    </source>
</evidence>
<dbReference type="SUPFAM" id="SSF46689">
    <property type="entry name" value="Homeodomain-like"/>
    <property type="match status" value="1"/>
</dbReference>
<feature type="domain" description="HTH araC/xylS-type" evidence="4">
    <location>
        <begin position="166"/>
        <end position="266"/>
    </location>
</feature>
<dbReference type="EMBL" id="JASKMA010000020">
    <property type="protein sequence ID" value="MDT6986635.1"/>
    <property type="molecule type" value="Genomic_DNA"/>
</dbReference>
<dbReference type="SMART" id="SM00342">
    <property type="entry name" value="HTH_ARAC"/>
    <property type="match status" value="1"/>
</dbReference>
<comment type="caution">
    <text evidence="5">The sequence shown here is derived from an EMBL/GenBank/DDBJ whole genome shotgun (WGS) entry which is preliminary data.</text>
</comment>
<organism evidence="5 6">
    <name type="scientific">Streptomyces lusitanus</name>
    <dbReference type="NCBI Taxonomy" id="68232"/>
    <lineage>
        <taxon>Bacteria</taxon>
        <taxon>Bacillati</taxon>
        <taxon>Actinomycetota</taxon>
        <taxon>Actinomycetes</taxon>
        <taxon>Kitasatosporales</taxon>
        <taxon>Streptomycetaceae</taxon>
        <taxon>Streptomyces</taxon>
    </lineage>
</organism>
<protein>
    <submittedName>
        <fullName evidence="5">AraC family transcriptional regulator</fullName>
    </submittedName>
</protein>
<name>A0ABU3JXJ6_9ACTN</name>
<dbReference type="PROSITE" id="PS01124">
    <property type="entry name" value="HTH_ARAC_FAMILY_2"/>
    <property type="match status" value="1"/>
</dbReference>
<dbReference type="InterPro" id="IPR009057">
    <property type="entry name" value="Homeodomain-like_sf"/>
</dbReference>
<dbReference type="Gene3D" id="1.10.10.60">
    <property type="entry name" value="Homeodomain-like"/>
    <property type="match status" value="1"/>
</dbReference>
<keyword evidence="3" id="KW-0804">Transcription</keyword>
<evidence type="ECO:0000259" key="4">
    <source>
        <dbReference type="PROSITE" id="PS01124"/>
    </source>
</evidence>